<gene>
    <name evidence="2" type="ORF">BdWA1_003510</name>
    <name evidence="1" type="ORF">BdWA1_004154</name>
</gene>
<dbReference type="EMBL" id="JALLKP010000012">
    <property type="protein sequence ID" value="KAK2195018.1"/>
    <property type="molecule type" value="Genomic_DNA"/>
</dbReference>
<dbReference type="EMBL" id="JALLKP010000141">
    <property type="protein sequence ID" value="KAK2194377.1"/>
    <property type="molecule type" value="Genomic_DNA"/>
</dbReference>
<evidence type="ECO:0000313" key="3">
    <source>
        <dbReference type="Proteomes" id="UP001214638"/>
    </source>
</evidence>
<dbReference type="KEGG" id="bdw:94337807"/>
<reference evidence="2" key="1">
    <citation type="journal article" date="2023" name="Nat. Microbiol.">
        <title>Babesia duncani multi-omics identifies virulence factors and drug targets.</title>
        <authorList>
            <person name="Singh P."/>
            <person name="Lonardi S."/>
            <person name="Liang Q."/>
            <person name="Vydyam P."/>
            <person name="Khabirova E."/>
            <person name="Fang T."/>
            <person name="Gihaz S."/>
            <person name="Thekkiniath J."/>
            <person name="Munshi M."/>
            <person name="Abel S."/>
            <person name="Ciampossin L."/>
            <person name="Batugedara G."/>
            <person name="Gupta M."/>
            <person name="Lu X.M."/>
            <person name="Lenz T."/>
            <person name="Chakravarty S."/>
            <person name="Cornillot E."/>
            <person name="Hu Y."/>
            <person name="Ma W."/>
            <person name="Gonzalez L.M."/>
            <person name="Sanchez S."/>
            <person name="Estrada K."/>
            <person name="Sanchez-Flores A."/>
            <person name="Montero E."/>
            <person name="Harb O.S."/>
            <person name="Le Roch K.G."/>
            <person name="Mamoun C.B."/>
        </authorList>
    </citation>
    <scope>NUCLEOTIDE SEQUENCE</scope>
    <source>
        <strain evidence="2">WA1</strain>
    </source>
</reference>
<organism evidence="2 3">
    <name type="scientific">Babesia duncani</name>
    <dbReference type="NCBI Taxonomy" id="323732"/>
    <lineage>
        <taxon>Eukaryota</taxon>
        <taxon>Sar</taxon>
        <taxon>Alveolata</taxon>
        <taxon>Apicomplexa</taxon>
        <taxon>Aconoidasida</taxon>
        <taxon>Piroplasmida</taxon>
        <taxon>Babesiidae</taxon>
        <taxon>Babesia</taxon>
    </lineage>
</organism>
<evidence type="ECO:0000313" key="2">
    <source>
        <dbReference type="EMBL" id="KAK2195018.1"/>
    </source>
</evidence>
<dbReference type="AlphaFoldDB" id="A0AAD9PHT4"/>
<keyword evidence="3" id="KW-1185">Reference proteome</keyword>
<evidence type="ECO:0000313" key="1">
    <source>
        <dbReference type="EMBL" id="KAK2194377.1"/>
    </source>
</evidence>
<name>A0AAD9PHT4_9APIC</name>
<dbReference type="GeneID" id="94337807"/>
<sequence>MSNVHADGSEYPDEFQCGQHAHEKCKESIDVDLKGDINAWRHFSGCLHVEEIKCSEIIGDGNKEYERDFLPLRSSTVKIEDADGPLLPIQTSGWSGWSPCDSAALMIKSKTNIHKVGYVPDYEDNHSILGEERRQEYESVVDEHGKPSVDRGILRVEFKYKKCDVAGDGGSDFQKQVTTPEIGVSSLCKCGTHDLEDNDRITDVASKLPNRSVSDVGHTSEAVQGQTNTIDQALLPIRIEPWSMWSRCDSYGIRSRLRWVIHNKDDDPDYRASTRIVSIEVRKQLASIYVNSMPIKKPNESIIREWDSEMCDFEKLRGRFTEDLEEEFKMAFEKEIYTRTVYQDGIIPRLSEAEKVQRWTNAVAIILEKLWKKTREAEKLEKYALFTERTQLARRWAVFGAIIFAEKEKKTETAKRWASFVELITEEWWDKIVEAAKRKEAGALKRCFGLAIKWEDLRLRILTDYRRKHKYTNGLGDRETTKIGDIVIPTSENEEEVMRVAAADEVTILEDLETRDISDEDDPKIWAQFATMMSTEWRKRALDALRRGGDVTYRLSVRHSRKWEAFGRSVLVQIAAKKRAAQAETQQIPEGETYDATMHPPVLSIPREEQEQEESQILIAEPDVVSHDDGKTIPYVPLMEKPIDYIESEDVALSQVKADEEIEKAIDAIKQSGLEVKGILETAEARILANPGEPFMLTEDEMKRLDEMQAQRAVYKARAFAEG</sequence>
<proteinExistence type="predicted"/>
<accession>A0AAD9PHT4</accession>
<dbReference type="RefSeq" id="XP_067801861.1">
    <property type="nucleotide sequence ID" value="XM_067948520.1"/>
</dbReference>
<comment type="caution">
    <text evidence="2">The sequence shown here is derived from an EMBL/GenBank/DDBJ whole genome shotgun (WGS) entry which is preliminary data.</text>
</comment>
<dbReference type="Proteomes" id="UP001214638">
    <property type="component" value="Unassembled WGS sequence"/>
</dbReference>
<protein>
    <submittedName>
        <fullName evidence="2">Uncharacterized protein</fullName>
    </submittedName>
</protein>